<organism evidence="3 4">
    <name type="scientific">Nelumbo nucifera</name>
    <name type="common">Sacred lotus</name>
    <dbReference type="NCBI Taxonomy" id="4432"/>
    <lineage>
        <taxon>Eukaryota</taxon>
        <taxon>Viridiplantae</taxon>
        <taxon>Streptophyta</taxon>
        <taxon>Embryophyta</taxon>
        <taxon>Tracheophyta</taxon>
        <taxon>Spermatophyta</taxon>
        <taxon>Magnoliopsida</taxon>
        <taxon>Proteales</taxon>
        <taxon>Nelumbonaceae</taxon>
        <taxon>Nelumbo</taxon>
    </lineage>
</organism>
<name>A0A822YBB2_NELNU</name>
<keyword evidence="2" id="KW-0812">Transmembrane</keyword>
<reference evidence="3 4" key="1">
    <citation type="journal article" date="2020" name="Mol. Biol. Evol.">
        <title>Distinct Expression and Methylation Patterns for Genes with Different Fates following a Single Whole-Genome Duplication in Flowering Plants.</title>
        <authorList>
            <person name="Shi T."/>
            <person name="Rahmani R.S."/>
            <person name="Gugger P.F."/>
            <person name="Wang M."/>
            <person name="Li H."/>
            <person name="Zhang Y."/>
            <person name="Li Z."/>
            <person name="Wang Q."/>
            <person name="Van de Peer Y."/>
            <person name="Marchal K."/>
            <person name="Chen J."/>
        </authorList>
    </citation>
    <scope>NUCLEOTIDE SEQUENCE [LARGE SCALE GENOMIC DNA]</scope>
    <source>
        <tissue evidence="3">Leaf</tissue>
    </source>
</reference>
<dbReference type="AlphaFoldDB" id="A0A822YBB2"/>
<protein>
    <submittedName>
        <fullName evidence="3">Uncharacterized protein</fullName>
    </submittedName>
</protein>
<keyword evidence="2" id="KW-1133">Transmembrane helix</keyword>
<evidence type="ECO:0000256" key="2">
    <source>
        <dbReference type="SAM" id="Phobius"/>
    </source>
</evidence>
<gene>
    <name evidence="3" type="ORF">HUJ06_029783</name>
</gene>
<feature type="region of interest" description="Disordered" evidence="1">
    <location>
        <begin position="73"/>
        <end position="94"/>
    </location>
</feature>
<evidence type="ECO:0000313" key="4">
    <source>
        <dbReference type="Proteomes" id="UP000607653"/>
    </source>
</evidence>
<dbReference type="Proteomes" id="UP000607653">
    <property type="component" value="Unassembled WGS sequence"/>
</dbReference>
<proteinExistence type="predicted"/>
<keyword evidence="4" id="KW-1185">Reference proteome</keyword>
<evidence type="ECO:0000256" key="1">
    <source>
        <dbReference type="SAM" id="MobiDB-lite"/>
    </source>
</evidence>
<sequence length="94" mass="10156">MKIHPIAFAACAFIIGSVVLVCLIIFLQRSCHKKGDINSWKVGGSGGRRKAFHHDVERRANINDENGFHHVMDQLGHSTNGDTGSGNKEAGVSS</sequence>
<keyword evidence="2" id="KW-0472">Membrane</keyword>
<evidence type="ECO:0000313" key="3">
    <source>
        <dbReference type="EMBL" id="DAD28315.1"/>
    </source>
</evidence>
<comment type="caution">
    <text evidence="3">The sequence shown here is derived from an EMBL/GenBank/DDBJ whole genome shotgun (WGS) entry which is preliminary data.</text>
</comment>
<accession>A0A822YBB2</accession>
<dbReference type="EMBL" id="DUZY01000002">
    <property type="protein sequence ID" value="DAD28315.1"/>
    <property type="molecule type" value="Genomic_DNA"/>
</dbReference>
<feature type="transmembrane region" description="Helical" evidence="2">
    <location>
        <begin position="6"/>
        <end position="27"/>
    </location>
</feature>
<feature type="compositionally biased region" description="Polar residues" evidence="1">
    <location>
        <begin position="76"/>
        <end position="94"/>
    </location>
</feature>